<organism evidence="2">
    <name type="scientific">marine sediment metagenome</name>
    <dbReference type="NCBI Taxonomy" id="412755"/>
    <lineage>
        <taxon>unclassified sequences</taxon>
        <taxon>metagenomes</taxon>
        <taxon>ecological metagenomes</taxon>
    </lineage>
</organism>
<dbReference type="AlphaFoldDB" id="X1D804"/>
<feature type="compositionally biased region" description="Basic and acidic residues" evidence="1">
    <location>
        <begin position="17"/>
        <end position="26"/>
    </location>
</feature>
<name>X1D804_9ZZZZ</name>
<evidence type="ECO:0000256" key="1">
    <source>
        <dbReference type="SAM" id="MobiDB-lite"/>
    </source>
</evidence>
<comment type="caution">
    <text evidence="2">The sequence shown here is derived from an EMBL/GenBank/DDBJ whole genome shotgun (WGS) entry which is preliminary data.</text>
</comment>
<evidence type="ECO:0000313" key="2">
    <source>
        <dbReference type="EMBL" id="GAH16367.1"/>
    </source>
</evidence>
<reference evidence="2" key="1">
    <citation type="journal article" date="2014" name="Front. Microbiol.">
        <title>High frequency of phylogenetically diverse reductive dehalogenase-homologous genes in deep subseafloor sedimentary metagenomes.</title>
        <authorList>
            <person name="Kawai M."/>
            <person name="Futagami T."/>
            <person name="Toyoda A."/>
            <person name="Takaki Y."/>
            <person name="Nishi S."/>
            <person name="Hori S."/>
            <person name="Arai W."/>
            <person name="Tsubouchi T."/>
            <person name="Morono Y."/>
            <person name="Uchiyama I."/>
            <person name="Ito T."/>
            <person name="Fujiyama A."/>
            <person name="Inagaki F."/>
            <person name="Takami H."/>
        </authorList>
    </citation>
    <scope>NUCLEOTIDE SEQUENCE</scope>
    <source>
        <strain evidence="2">Expedition CK06-06</strain>
    </source>
</reference>
<dbReference type="EMBL" id="BART01031644">
    <property type="protein sequence ID" value="GAH16367.1"/>
    <property type="molecule type" value="Genomic_DNA"/>
</dbReference>
<accession>X1D804</accession>
<proteinExistence type="predicted"/>
<feature type="region of interest" description="Disordered" evidence="1">
    <location>
        <begin position="16"/>
        <end position="56"/>
    </location>
</feature>
<sequence length="94" mass="10793">MNGDWERGYDAGYRAASRTDIRDISTDRGIPSTIQERKASQPKRTRKPSAYSKRYGREFKRLSPKYKLKKGGWAKDGFKRAQAAAHKATKKAMR</sequence>
<gene>
    <name evidence="2" type="ORF">S01H4_54918</name>
</gene>
<protein>
    <submittedName>
        <fullName evidence="2">Uncharacterized protein</fullName>
    </submittedName>
</protein>